<accession>K6ZFX2</accession>
<protein>
    <submittedName>
        <fullName evidence="1">Uncharacterized protein</fullName>
    </submittedName>
</protein>
<keyword evidence="2" id="KW-1185">Reference proteome</keyword>
<dbReference type="AlphaFoldDB" id="K6ZFX2"/>
<gene>
    <name evidence="1" type="ORF">GPAL_0923</name>
</gene>
<dbReference type="EMBL" id="BAEQ01000016">
    <property type="protein sequence ID" value="GAC27803.1"/>
    <property type="molecule type" value="Genomic_DNA"/>
</dbReference>
<evidence type="ECO:0000313" key="1">
    <source>
        <dbReference type="EMBL" id="GAC27803.1"/>
    </source>
</evidence>
<organism evidence="1 2">
    <name type="scientific">Brumicola pallidula DSM 14239 = ACAM 615</name>
    <dbReference type="NCBI Taxonomy" id="1121922"/>
    <lineage>
        <taxon>Bacteria</taxon>
        <taxon>Pseudomonadati</taxon>
        <taxon>Pseudomonadota</taxon>
        <taxon>Gammaproteobacteria</taxon>
        <taxon>Alteromonadales</taxon>
        <taxon>Alteromonadaceae</taxon>
        <taxon>Brumicola</taxon>
    </lineage>
</organism>
<proteinExistence type="predicted"/>
<evidence type="ECO:0000313" key="2">
    <source>
        <dbReference type="Proteomes" id="UP000006251"/>
    </source>
</evidence>
<reference evidence="2" key="1">
    <citation type="journal article" date="2014" name="Environ. Microbiol.">
        <title>Comparative genomics of the marine bacterial genus Glaciecola reveals the high degree of genomic diversity and genomic characteristic for cold adaptation.</title>
        <authorList>
            <person name="Qin Q.L."/>
            <person name="Xie B.B."/>
            <person name="Yu Y."/>
            <person name="Shu Y.L."/>
            <person name="Rong J.C."/>
            <person name="Zhang Y.J."/>
            <person name="Zhao D.L."/>
            <person name="Chen X.L."/>
            <person name="Zhang X.Y."/>
            <person name="Chen B."/>
            <person name="Zhou B.C."/>
            <person name="Zhang Y.Z."/>
        </authorList>
    </citation>
    <scope>NUCLEOTIDE SEQUENCE [LARGE SCALE GENOMIC DNA]</scope>
    <source>
        <strain evidence="2">ACAM 615</strain>
    </source>
</reference>
<sequence length="37" mass="4032">MTSNPKQVVNNAVTRSGSLSLLVDKVLFKAQFKHASD</sequence>
<name>K6ZFX2_9ALTE</name>
<dbReference type="Proteomes" id="UP000006251">
    <property type="component" value="Unassembled WGS sequence"/>
</dbReference>
<comment type="caution">
    <text evidence="1">The sequence shown here is derived from an EMBL/GenBank/DDBJ whole genome shotgun (WGS) entry which is preliminary data.</text>
</comment>